<dbReference type="PANTHER" id="PTHR43400:SF10">
    <property type="entry name" value="3-OXOSTEROID 1-DEHYDROGENASE"/>
    <property type="match status" value="1"/>
</dbReference>
<evidence type="ECO:0000256" key="2">
    <source>
        <dbReference type="ARBA" id="ARBA00022630"/>
    </source>
</evidence>
<feature type="domain" description="FAD-dependent oxidoreductase 2 FAD-binding" evidence="5">
    <location>
        <begin position="8"/>
        <end position="450"/>
    </location>
</feature>
<reference evidence="6 7" key="1">
    <citation type="submission" date="2021-04" db="EMBL/GenBank/DDBJ databases">
        <title>Nocardia tengchongensis.</title>
        <authorList>
            <person name="Zhuang k."/>
            <person name="Ran Y."/>
            <person name="Li W."/>
        </authorList>
    </citation>
    <scope>NUCLEOTIDE SEQUENCE [LARGE SCALE GENOMIC DNA]</scope>
    <source>
        <strain evidence="6 7">CFH S0057</strain>
    </source>
</reference>
<dbReference type="Proteomes" id="UP000683310">
    <property type="component" value="Chromosome"/>
</dbReference>
<sequence length="478" mass="50453">MSWDVEADVVVVGFGGAGCAAAISAHDAGARVLVLDKESGDRAGGSTRVSGAVWFDNQDPERAAVYLRSLSAGRPIPEPVIEVWARETARNSEWMESLGIPVGVAVTPPPEFPDLEGSDVMRGWVGVEGRMGDGLLWAALSGAVHARGIEVRLGTPARELIIDQGAVLGVLAFGPDGTALRVRATRGVVLATGGFEANPDMVRDHLRLTDPVVWGTPAATGDGLRMALAAGADLWHMSNMMTLPGLRAPGHEAGFYTAFPSTNAFIYVGFDGRRLCNERVALGHGHARINGSYQLFPTTPMHIVFDESARRAGPIVPGRERLAVGWATLVEGYDWSSDNSAEIDAGWIHRADTLEELAALLDVDPEVLSGTVDRYNAACATGTDDQFARPAKTLSPIAEAPYYAFTSAPLLAWSNGGPRRNENAQVLDPFANPIPGLYAAGNVSSTYSWCKDGGFHIADALAFGRVAGSAAARAPEAG</sequence>
<evidence type="ECO:0000259" key="5">
    <source>
        <dbReference type="Pfam" id="PF00890"/>
    </source>
</evidence>
<dbReference type="InterPro" id="IPR003953">
    <property type="entry name" value="FAD-dep_OxRdtase_2_FAD-bd"/>
</dbReference>
<accession>A0ABX8CYZ0</accession>
<evidence type="ECO:0000256" key="4">
    <source>
        <dbReference type="ARBA" id="ARBA00023002"/>
    </source>
</evidence>
<proteinExistence type="predicted"/>
<dbReference type="SUPFAM" id="SSF51905">
    <property type="entry name" value="FAD/NAD(P)-binding domain"/>
    <property type="match status" value="1"/>
</dbReference>
<dbReference type="PANTHER" id="PTHR43400">
    <property type="entry name" value="FUMARATE REDUCTASE"/>
    <property type="match status" value="1"/>
</dbReference>
<name>A0ABX8CYZ0_9NOCA</name>
<evidence type="ECO:0000256" key="1">
    <source>
        <dbReference type="ARBA" id="ARBA00001974"/>
    </source>
</evidence>
<evidence type="ECO:0000256" key="3">
    <source>
        <dbReference type="ARBA" id="ARBA00022827"/>
    </source>
</evidence>
<dbReference type="SUPFAM" id="SSF56425">
    <property type="entry name" value="Succinate dehydrogenase/fumarate reductase flavoprotein, catalytic domain"/>
    <property type="match status" value="1"/>
</dbReference>
<dbReference type="InterPro" id="IPR027477">
    <property type="entry name" value="Succ_DH/fumarate_Rdtase_cat_sf"/>
</dbReference>
<keyword evidence="3" id="KW-0274">FAD</keyword>
<dbReference type="EMBL" id="CP074371">
    <property type="protein sequence ID" value="QVI25082.1"/>
    <property type="molecule type" value="Genomic_DNA"/>
</dbReference>
<keyword evidence="7" id="KW-1185">Reference proteome</keyword>
<dbReference type="Gene3D" id="3.90.700.10">
    <property type="entry name" value="Succinate dehydrogenase/fumarate reductase flavoprotein, catalytic domain"/>
    <property type="match status" value="1"/>
</dbReference>
<keyword evidence="4" id="KW-0560">Oxidoreductase</keyword>
<protein>
    <submittedName>
        <fullName evidence="6">FAD-dependent oxidoreductase</fullName>
    </submittedName>
</protein>
<evidence type="ECO:0000313" key="7">
    <source>
        <dbReference type="Proteomes" id="UP000683310"/>
    </source>
</evidence>
<gene>
    <name evidence="6" type="ORF">KHQ06_23375</name>
</gene>
<dbReference type="Pfam" id="PF00890">
    <property type="entry name" value="FAD_binding_2"/>
    <property type="match status" value="1"/>
</dbReference>
<dbReference type="Gene3D" id="3.50.50.60">
    <property type="entry name" value="FAD/NAD(P)-binding domain"/>
    <property type="match status" value="1"/>
</dbReference>
<dbReference type="InterPro" id="IPR036188">
    <property type="entry name" value="FAD/NAD-bd_sf"/>
</dbReference>
<comment type="cofactor">
    <cofactor evidence="1">
        <name>FAD</name>
        <dbReference type="ChEBI" id="CHEBI:57692"/>
    </cofactor>
</comment>
<keyword evidence="2" id="KW-0285">Flavoprotein</keyword>
<organism evidence="6 7">
    <name type="scientific">Nocardia tengchongensis</name>
    <dbReference type="NCBI Taxonomy" id="2055889"/>
    <lineage>
        <taxon>Bacteria</taxon>
        <taxon>Bacillati</taxon>
        <taxon>Actinomycetota</taxon>
        <taxon>Actinomycetes</taxon>
        <taxon>Mycobacteriales</taxon>
        <taxon>Nocardiaceae</taxon>
        <taxon>Nocardia</taxon>
    </lineage>
</organism>
<evidence type="ECO:0000313" key="6">
    <source>
        <dbReference type="EMBL" id="QVI25082.1"/>
    </source>
</evidence>
<dbReference type="InterPro" id="IPR050315">
    <property type="entry name" value="FAD-oxidoreductase_2"/>
</dbReference>